<organism evidence="2 3">
    <name type="scientific">Favolaschia claudopus</name>
    <dbReference type="NCBI Taxonomy" id="2862362"/>
    <lineage>
        <taxon>Eukaryota</taxon>
        <taxon>Fungi</taxon>
        <taxon>Dikarya</taxon>
        <taxon>Basidiomycota</taxon>
        <taxon>Agaricomycotina</taxon>
        <taxon>Agaricomycetes</taxon>
        <taxon>Agaricomycetidae</taxon>
        <taxon>Agaricales</taxon>
        <taxon>Marasmiineae</taxon>
        <taxon>Mycenaceae</taxon>
        <taxon>Favolaschia</taxon>
    </lineage>
</organism>
<gene>
    <name evidence="2" type="ORF">R3P38DRAFT_2787378</name>
</gene>
<dbReference type="Proteomes" id="UP001362999">
    <property type="component" value="Unassembled WGS sequence"/>
</dbReference>
<reference evidence="2 3" key="1">
    <citation type="journal article" date="2024" name="J Genomics">
        <title>Draft genome sequencing and assembly of Favolaschia claudopus CIRM-BRFM 2984 isolated from oak limbs.</title>
        <authorList>
            <person name="Navarro D."/>
            <person name="Drula E."/>
            <person name="Chaduli D."/>
            <person name="Cazenave R."/>
            <person name="Ahrendt S."/>
            <person name="Wang J."/>
            <person name="Lipzen A."/>
            <person name="Daum C."/>
            <person name="Barry K."/>
            <person name="Grigoriev I.V."/>
            <person name="Favel A."/>
            <person name="Rosso M.N."/>
            <person name="Martin F."/>
        </authorList>
    </citation>
    <scope>NUCLEOTIDE SEQUENCE [LARGE SCALE GENOMIC DNA]</scope>
    <source>
        <strain evidence="2 3">CIRM-BRFM 2984</strain>
    </source>
</reference>
<keyword evidence="3" id="KW-1185">Reference proteome</keyword>
<name>A0AAW0AQ00_9AGAR</name>
<evidence type="ECO:0000256" key="1">
    <source>
        <dbReference type="SAM" id="MobiDB-lite"/>
    </source>
</evidence>
<sequence>MSARGRLRLLRYERGRRKRLGMTAAAVERAYKMFLTGERVAKPQDFSAVNYGTAVAGYIQSILKFRRSRWESILKACGAQIKECTSKPSADGSENLDGLRENMYEPSSP</sequence>
<accession>A0AAW0AQ00</accession>
<evidence type="ECO:0000313" key="3">
    <source>
        <dbReference type="Proteomes" id="UP001362999"/>
    </source>
</evidence>
<protein>
    <submittedName>
        <fullName evidence="2">Uncharacterized protein</fullName>
    </submittedName>
</protein>
<dbReference type="AlphaFoldDB" id="A0AAW0AQ00"/>
<evidence type="ECO:0000313" key="2">
    <source>
        <dbReference type="EMBL" id="KAK7014524.1"/>
    </source>
</evidence>
<comment type="caution">
    <text evidence="2">The sequence shown here is derived from an EMBL/GenBank/DDBJ whole genome shotgun (WGS) entry which is preliminary data.</text>
</comment>
<proteinExistence type="predicted"/>
<dbReference type="EMBL" id="JAWWNJ010000056">
    <property type="protein sequence ID" value="KAK7014524.1"/>
    <property type="molecule type" value="Genomic_DNA"/>
</dbReference>
<feature type="region of interest" description="Disordered" evidence="1">
    <location>
        <begin position="85"/>
        <end position="109"/>
    </location>
</feature>